<dbReference type="EMBL" id="NNAY01000211">
    <property type="protein sequence ID" value="OXU29994.1"/>
    <property type="molecule type" value="Genomic_DNA"/>
</dbReference>
<gene>
    <name evidence="1" type="ORF">TSAR_008940</name>
</gene>
<proteinExistence type="predicted"/>
<accession>A0A232FGX2</accession>
<dbReference type="Gene3D" id="3.10.20.30">
    <property type="match status" value="1"/>
</dbReference>
<evidence type="ECO:0000313" key="1">
    <source>
        <dbReference type="EMBL" id="OXU29994.1"/>
    </source>
</evidence>
<dbReference type="Proteomes" id="UP000215335">
    <property type="component" value="Unassembled WGS sequence"/>
</dbReference>
<dbReference type="InterPro" id="IPR036884">
    <property type="entry name" value="2Fe-2S-bd_dom_sf"/>
</dbReference>
<reference evidence="1 2" key="1">
    <citation type="journal article" date="2017" name="Curr. Biol.">
        <title>The Evolution of Venom by Co-option of Single-Copy Genes.</title>
        <authorList>
            <person name="Martinson E.O."/>
            <person name="Mrinalini"/>
            <person name="Kelkar Y.D."/>
            <person name="Chang C.H."/>
            <person name="Werren J.H."/>
        </authorList>
    </citation>
    <scope>NUCLEOTIDE SEQUENCE [LARGE SCALE GENOMIC DNA]</scope>
    <source>
        <strain evidence="1 2">Alberta</strain>
        <tissue evidence="1">Whole body</tissue>
    </source>
</reference>
<sequence length="164" mass="18681">MCMEGGCRVCIVAVKIKDEVLAVNSCLVPVFLCNGYRNMIFKHSYYIPFFFNPHCLFTIFTSWDVITIEGIGGKLIDYNLLQKTLADMNGYLSAFGLEETNICRCTGCRPILDARLHILKDADFLRVFTIEQIHEIFKKYPKASYILHGGNTENGKIHDPNISF</sequence>
<dbReference type="AlphaFoldDB" id="A0A232FGX2"/>
<organism evidence="1 2">
    <name type="scientific">Trichomalopsis sarcophagae</name>
    <dbReference type="NCBI Taxonomy" id="543379"/>
    <lineage>
        <taxon>Eukaryota</taxon>
        <taxon>Metazoa</taxon>
        <taxon>Ecdysozoa</taxon>
        <taxon>Arthropoda</taxon>
        <taxon>Hexapoda</taxon>
        <taxon>Insecta</taxon>
        <taxon>Pterygota</taxon>
        <taxon>Neoptera</taxon>
        <taxon>Endopterygota</taxon>
        <taxon>Hymenoptera</taxon>
        <taxon>Apocrita</taxon>
        <taxon>Proctotrupomorpha</taxon>
        <taxon>Chalcidoidea</taxon>
        <taxon>Pteromalidae</taxon>
        <taxon>Pteromalinae</taxon>
        <taxon>Trichomalopsis</taxon>
    </lineage>
</organism>
<dbReference type="SUPFAM" id="SSF47741">
    <property type="entry name" value="CO dehydrogenase ISP C-domain like"/>
    <property type="match status" value="1"/>
</dbReference>
<evidence type="ECO:0000313" key="2">
    <source>
        <dbReference type="Proteomes" id="UP000215335"/>
    </source>
</evidence>
<keyword evidence="2" id="KW-1185">Reference proteome</keyword>
<protein>
    <submittedName>
        <fullName evidence="1">Uncharacterized protein</fullName>
    </submittedName>
</protein>
<dbReference type="STRING" id="543379.A0A232FGX2"/>
<dbReference type="InterPro" id="IPR012675">
    <property type="entry name" value="Beta-grasp_dom_sf"/>
</dbReference>
<comment type="caution">
    <text evidence="1">The sequence shown here is derived from an EMBL/GenBank/DDBJ whole genome shotgun (WGS) entry which is preliminary data.</text>
</comment>
<name>A0A232FGX2_9HYME</name>